<dbReference type="SUPFAM" id="SSF52540">
    <property type="entry name" value="P-loop containing nucleoside triphosphate hydrolases"/>
    <property type="match status" value="1"/>
</dbReference>
<accession>A0A7X0SMF8</accession>
<proteinExistence type="predicted"/>
<dbReference type="AlphaFoldDB" id="A0A7X0SMF8"/>
<comment type="caution">
    <text evidence="2">The sequence shown here is derived from an EMBL/GenBank/DDBJ whole genome shotgun (WGS) entry which is preliminary data.</text>
</comment>
<dbReference type="InterPro" id="IPR027417">
    <property type="entry name" value="P-loop_NTPase"/>
</dbReference>
<keyword evidence="3" id="KW-1185">Reference proteome</keyword>
<dbReference type="EMBL" id="JACJVO010000012">
    <property type="protein sequence ID" value="MBB6731400.1"/>
    <property type="molecule type" value="Genomic_DNA"/>
</dbReference>
<evidence type="ECO:0000313" key="2">
    <source>
        <dbReference type="EMBL" id="MBB6731400.1"/>
    </source>
</evidence>
<sequence>MRLIKARVQNYRSIMDTGWFELENDKTILVGPNEAGKTAVLQALQKLNAPPDVKPFDALRDYPRSKYNDITTGKVDPSNVVVVEGKFKIEPSDNIDLPPGYENCVYVFTRKLDNKATHNLEKCPATTTYKAIIKDLKRMASHVDKMATEDESTPDKVELFAGKLATITEEWSENSYIVGEKAESLSKWLDSLFTHIDETNSTEEERFDRLKNAVSQNKIKDEILSSCYKKLPLFVYFNNYSRVKPLIHLEQLANRIEQNNLLDEYYDYGNICLLKLLGFNARDLSNLGKATAANSSEQQIQSYRDQLDKRQYQLNAASVRLTEEIRKVWMPDRSRNEADRLRVAADGQYLKVVVEDDLGVEIELDQRSEGFQWLVSFFIVFFAEAEGKHANAILLLDEPGLNLHALKQSDFRQTISKLGESNQTVYTTHSPFMVGANELDLVRVVEMTDRYTGTKVHTTITANDSNAMLPLQEALGYDLAQSLFTQQRNLVFEGLTDYWYIESISEMLRNDGIIDLNKKIALIPAGTASKVVYYATILRAQNLKVAALFDSDPEGEQAAKQDTLVNLLQSKSILQIKDFYTGTSKKVEVEDLLRETLVKVARTELDWDVADIAEVQVGRPIADIFASQISEFSKYQLAKAFLRWSRNNDSQSLTETERRQWKALIEQVNKALK</sequence>
<gene>
    <name evidence="2" type="ORF">H7C18_10830</name>
</gene>
<dbReference type="PANTHER" id="PTHR43581">
    <property type="entry name" value="ATP/GTP PHOSPHATASE"/>
    <property type="match status" value="1"/>
</dbReference>
<evidence type="ECO:0000313" key="3">
    <source>
        <dbReference type="Proteomes" id="UP000564644"/>
    </source>
</evidence>
<organism evidence="2 3">
    <name type="scientific">Cohnella zeiphila</name>
    <dbReference type="NCBI Taxonomy" id="2761120"/>
    <lineage>
        <taxon>Bacteria</taxon>
        <taxon>Bacillati</taxon>
        <taxon>Bacillota</taxon>
        <taxon>Bacilli</taxon>
        <taxon>Bacillales</taxon>
        <taxon>Paenibacillaceae</taxon>
        <taxon>Cohnella</taxon>
    </lineage>
</organism>
<dbReference type="Proteomes" id="UP000564644">
    <property type="component" value="Unassembled WGS sequence"/>
</dbReference>
<dbReference type="Pfam" id="PF13175">
    <property type="entry name" value="AAA_15"/>
    <property type="match status" value="1"/>
</dbReference>
<dbReference type="InterPro" id="IPR051396">
    <property type="entry name" value="Bact_Antivir_Def_Nuclease"/>
</dbReference>
<dbReference type="Gene3D" id="3.40.50.300">
    <property type="entry name" value="P-loop containing nucleotide triphosphate hydrolases"/>
    <property type="match status" value="1"/>
</dbReference>
<evidence type="ECO:0000259" key="1">
    <source>
        <dbReference type="Pfam" id="PF13175"/>
    </source>
</evidence>
<feature type="domain" description="Endonuclease GajA/Old nuclease/RecF-like AAA" evidence="1">
    <location>
        <begin position="1"/>
        <end position="434"/>
    </location>
</feature>
<protein>
    <submittedName>
        <fullName evidence="2">AAA family ATPase</fullName>
    </submittedName>
</protein>
<dbReference type="PANTHER" id="PTHR43581:SF3">
    <property type="entry name" value="AAA+ ATPASE DOMAIN-CONTAINING PROTEIN"/>
    <property type="match status" value="1"/>
</dbReference>
<dbReference type="InterPro" id="IPR041685">
    <property type="entry name" value="AAA_GajA/Old/RecF-like"/>
</dbReference>
<dbReference type="RefSeq" id="WP_185129076.1">
    <property type="nucleotide sequence ID" value="NZ_JACJVO010000012.1"/>
</dbReference>
<reference evidence="2 3" key="1">
    <citation type="submission" date="2020-08" db="EMBL/GenBank/DDBJ databases">
        <title>Cohnella phylogeny.</title>
        <authorList>
            <person name="Dunlap C."/>
        </authorList>
    </citation>
    <scope>NUCLEOTIDE SEQUENCE [LARGE SCALE GENOMIC DNA]</scope>
    <source>
        <strain evidence="2 3">CBP 2801</strain>
    </source>
</reference>
<name>A0A7X0SMF8_9BACL</name>